<dbReference type="PANTHER" id="PTHR36949">
    <property type="entry name" value="PROTEIN CBR-LIN-66"/>
    <property type="match status" value="1"/>
</dbReference>
<dbReference type="EMBL" id="KL363288">
    <property type="protein sequence ID" value="KFD48637.1"/>
    <property type="molecule type" value="Genomic_DNA"/>
</dbReference>
<dbReference type="InterPro" id="IPR058991">
    <property type="entry name" value="Lin-66-like_WHD"/>
</dbReference>
<feature type="region of interest" description="Disordered" evidence="1">
    <location>
        <begin position="526"/>
        <end position="570"/>
    </location>
</feature>
<feature type="domain" description="Lin-66-like winged helix" evidence="3">
    <location>
        <begin position="243"/>
        <end position="315"/>
    </location>
</feature>
<feature type="domain" description="Egal-1 winged helix" evidence="2">
    <location>
        <begin position="329"/>
        <end position="387"/>
    </location>
</feature>
<evidence type="ECO:0000313" key="4">
    <source>
        <dbReference type="EMBL" id="KFD48637.1"/>
    </source>
</evidence>
<organism evidence="5">
    <name type="scientific">Trichuris suis</name>
    <name type="common">pig whipworm</name>
    <dbReference type="NCBI Taxonomy" id="68888"/>
    <lineage>
        <taxon>Eukaryota</taxon>
        <taxon>Metazoa</taxon>
        <taxon>Ecdysozoa</taxon>
        <taxon>Nematoda</taxon>
        <taxon>Enoplea</taxon>
        <taxon>Dorylaimia</taxon>
        <taxon>Trichinellida</taxon>
        <taxon>Trichuridae</taxon>
        <taxon>Trichuris</taxon>
    </lineage>
</organism>
<evidence type="ECO:0000256" key="1">
    <source>
        <dbReference type="SAM" id="MobiDB-lite"/>
    </source>
</evidence>
<keyword evidence="6" id="KW-1185">Reference proteome</keyword>
<protein>
    <submittedName>
        <fullName evidence="5">Uncharacterized protein</fullName>
    </submittedName>
</protein>
<evidence type="ECO:0000313" key="5">
    <source>
        <dbReference type="EMBL" id="KFD62250.1"/>
    </source>
</evidence>
<evidence type="ECO:0000259" key="3">
    <source>
        <dbReference type="Pfam" id="PF26288"/>
    </source>
</evidence>
<name>A0A085MYF4_9BILA</name>
<dbReference type="GO" id="GO:0010629">
    <property type="term" value="P:negative regulation of gene expression"/>
    <property type="evidence" value="ECO:0007669"/>
    <property type="project" value="TreeGrafter"/>
</dbReference>
<dbReference type="Proteomes" id="UP000030764">
    <property type="component" value="Unassembled WGS sequence"/>
</dbReference>
<dbReference type="EMBL" id="KL367599">
    <property type="protein sequence ID" value="KFD62250.1"/>
    <property type="molecule type" value="Genomic_DNA"/>
</dbReference>
<dbReference type="Proteomes" id="UP000030758">
    <property type="component" value="Unassembled WGS sequence"/>
</dbReference>
<dbReference type="Pfam" id="PF26288">
    <property type="entry name" value="WHD_lin-66"/>
    <property type="match status" value="1"/>
</dbReference>
<proteinExistence type="predicted"/>
<feature type="compositionally biased region" description="Polar residues" evidence="1">
    <location>
        <begin position="549"/>
        <end position="565"/>
    </location>
</feature>
<gene>
    <name evidence="4" type="ORF">M513_10492</name>
    <name evidence="5" type="ORF">M514_10492</name>
</gene>
<evidence type="ECO:0000259" key="2">
    <source>
        <dbReference type="Pfam" id="PF23713"/>
    </source>
</evidence>
<dbReference type="Pfam" id="PF23713">
    <property type="entry name" value="WHD_Egal"/>
    <property type="match status" value="1"/>
</dbReference>
<dbReference type="PANTHER" id="PTHR36949:SF1">
    <property type="entry name" value="ANAPHASE-PROMOTING COMPLEX SUBUNIT 1-RELATED"/>
    <property type="match status" value="1"/>
</dbReference>
<dbReference type="AlphaFoldDB" id="A0A085MYF4"/>
<sequence>MTFYKSLFFTNFLDLLLFFPIVLIWPTYAPCLAVTVAPNEAMFCNLVYSFSSPLLIPNPAAPFMHALPTSFPVSLFHPVGNSVAYHLNVNMSSSFSVISSSPSPTSSSASESQVSGIGLLLLLAADTGVLLRTSGSFVYAPGDALEFVIFNATTFCDQAVDDLTKVLRVGNVLKFQANRSRKVNFENSSYTDHIASLVTPITKDELQLVPVDTVDIMVKAIAILSRANCRPTDQLAHELSTINSAMELESINFILSLFREAKTTECHLNAIHCFVSNSRNHSLYNYVGTNSQKRRQFIENRRHIFFILPNDVVCLVPSSDYIGCLRLATVLKRYGGCMPLQELFDLYLCWPDLPLEVRELIGESKTSFIKFLEKHTPIFVIFPKRVFVSVRSRLAYFDYPSFLMETFGDKDGSSMLRFYADELCSGPLVNPVRTSSNFSHSVFVPTSMPVPVMVAKIGDNLNSGTFLTSVNSPLCALKAVSPYANVPYAAQHFYQPALGFGSTYVPNGGFSPFLNSQVACKVVKGTSSFPSRPGGRTNHGSPSGYAGSSRVSTDSISGGRATSPSLHPVHCGTQTDDIPLCPRCAEQSLFRQKRDIGVQATGLEECKDDSDEIWEDINKELSKVVFS</sequence>
<accession>A0A085MYF4</accession>
<dbReference type="InterPro" id="IPR056589">
    <property type="entry name" value="WH_Egal-1"/>
</dbReference>
<evidence type="ECO:0000313" key="6">
    <source>
        <dbReference type="Proteomes" id="UP000030764"/>
    </source>
</evidence>
<dbReference type="GO" id="GO:0005737">
    <property type="term" value="C:cytoplasm"/>
    <property type="evidence" value="ECO:0007669"/>
    <property type="project" value="TreeGrafter"/>
</dbReference>
<reference evidence="5 6" key="1">
    <citation type="journal article" date="2014" name="Nat. Genet.">
        <title>Genome and transcriptome of the porcine whipworm Trichuris suis.</title>
        <authorList>
            <person name="Jex A.R."/>
            <person name="Nejsum P."/>
            <person name="Schwarz E.M."/>
            <person name="Hu L."/>
            <person name="Young N.D."/>
            <person name="Hall R.S."/>
            <person name="Korhonen P.K."/>
            <person name="Liao S."/>
            <person name="Thamsborg S."/>
            <person name="Xia J."/>
            <person name="Xu P."/>
            <person name="Wang S."/>
            <person name="Scheerlinck J.P."/>
            <person name="Hofmann A."/>
            <person name="Sternberg P.W."/>
            <person name="Wang J."/>
            <person name="Gasser R.B."/>
        </authorList>
    </citation>
    <scope>NUCLEOTIDE SEQUENCE [LARGE SCALE GENOMIC DNA]</scope>
    <source>
        <strain evidence="5">DCEP-RM93F</strain>
        <strain evidence="4">DCEP-RM93M</strain>
    </source>
</reference>